<dbReference type="PANTHER" id="PTHR31068:SF0">
    <property type="entry name" value="MITOCHONDRIAL DISTRIBUTION AND MORPHOLOGY PROTEIN 31"/>
    <property type="match status" value="1"/>
</dbReference>
<evidence type="ECO:0000313" key="11">
    <source>
        <dbReference type="Proteomes" id="UP000015241"/>
    </source>
</evidence>
<dbReference type="GO" id="GO:0000001">
    <property type="term" value="P:mitochondrion inheritance"/>
    <property type="evidence" value="ECO:0007669"/>
    <property type="project" value="InterPro"/>
</dbReference>
<evidence type="ECO:0000256" key="9">
    <source>
        <dbReference type="ARBA" id="ARBA00025191"/>
    </source>
</evidence>
<evidence type="ECO:0000256" key="5">
    <source>
        <dbReference type="ARBA" id="ARBA00022946"/>
    </source>
</evidence>
<dbReference type="GO" id="GO:0007005">
    <property type="term" value="P:mitochondrion organization"/>
    <property type="evidence" value="ECO:0007669"/>
    <property type="project" value="InterPro"/>
</dbReference>
<gene>
    <name evidence="10" type="ORF">FOMPIDRAFT_1056315</name>
</gene>
<comment type="similarity">
    <text evidence="2">Belongs to the MDM31/MDM32 family.</text>
</comment>
<keyword evidence="5" id="KW-0809">Transit peptide</keyword>
<reference evidence="10 11" key="1">
    <citation type="journal article" date="2012" name="Science">
        <title>The Paleozoic origin of enzymatic lignin decomposition reconstructed from 31 fungal genomes.</title>
        <authorList>
            <person name="Floudas D."/>
            <person name="Binder M."/>
            <person name="Riley R."/>
            <person name="Barry K."/>
            <person name="Blanchette R.A."/>
            <person name="Henrissat B."/>
            <person name="Martinez A.T."/>
            <person name="Otillar R."/>
            <person name="Spatafora J.W."/>
            <person name="Yadav J.S."/>
            <person name="Aerts A."/>
            <person name="Benoit I."/>
            <person name="Boyd A."/>
            <person name="Carlson A."/>
            <person name="Copeland A."/>
            <person name="Coutinho P.M."/>
            <person name="de Vries R.P."/>
            <person name="Ferreira P."/>
            <person name="Findley K."/>
            <person name="Foster B."/>
            <person name="Gaskell J."/>
            <person name="Glotzer D."/>
            <person name="Gorecki P."/>
            <person name="Heitman J."/>
            <person name="Hesse C."/>
            <person name="Hori C."/>
            <person name="Igarashi K."/>
            <person name="Jurgens J.A."/>
            <person name="Kallen N."/>
            <person name="Kersten P."/>
            <person name="Kohler A."/>
            <person name="Kuees U."/>
            <person name="Kumar T.K.A."/>
            <person name="Kuo A."/>
            <person name="LaButti K."/>
            <person name="Larrondo L.F."/>
            <person name="Lindquist E."/>
            <person name="Ling A."/>
            <person name="Lombard V."/>
            <person name="Lucas S."/>
            <person name="Lundell T."/>
            <person name="Martin R."/>
            <person name="McLaughlin D.J."/>
            <person name="Morgenstern I."/>
            <person name="Morin E."/>
            <person name="Murat C."/>
            <person name="Nagy L.G."/>
            <person name="Nolan M."/>
            <person name="Ohm R.A."/>
            <person name="Patyshakuliyeva A."/>
            <person name="Rokas A."/>
            <person name="Ruiz-Duenas F.J."/>
            <person name="Sabat G."/>
            <person name="Salamov A."/>
            <person name="Samejima M."/>
            <person name="Schmutz J."/>
            <person name="Slot J.C."/>
            <person name="St John F."/>
            <person name="Stenlid J."/>
            <person name="Sun H."/>
            <person name="Sun S."/>
            <person name="Syed K."/>
            <person name="Tsang A."/>
            <person name="Wiebenga A."/>
            <person name="Young D."/>
            <person name="Pisabarro A."/>
            <person name="Eastwood D.C."/>
            <person name="Martin F."/>
            <person name="Cullen D."/>
            <person name="Grigoriev I.V."/>
            <person name="Hibbett D.S."/>
        </authorList>
    </citation>
    <scope>NUCLEOTIDE SEQUENCE</scope>
    <source>
        <strain evidence="11">FP-58527</strain>
    </source>
</reference>
<evidence type="ECO:0000256" key="1">
    <source>
        <dbReference type="ARBA" id="ARBA00004273"/>
    </source>
</evidence>
<protein>
    <submittedName>
        <fullName evidence="10">Uncharacterized protein</fullName>
    </submittedName>
</protein>
<evidence type="ECO:0000256" key="8">
    <source>
        <dbReference type="ARBA" id="ARBA00023136"/>
    </source>
</evidence>
<evidence type="ECO:0000256" key="7">
    <source>
        <dbReference type="ARBA" id="ARBA00023128"/>
    </source>
</evidence>
<keyword evidence="6" id="KW-1133">Transmembrane helix</keyword>
<dbReference type="HOGENOM" id="CLU_1277642_0_0_1"/>
<dbReference type="Pfam" id="PF08118">
    <property type="entry name" value="MDM31_MDM32"/>
    <property type="match status" value="1"/>
</dbReference>
<dbReference type="GO" id="GO:0005743">
    <property type="term" value="C:mitochondrial inner membrane"/>
    <property type="evidence" value="ECO:0007669"/>
    <property type="project" value="UniProtKB-SubCell"/>
</dbReference>
<dbReference type="Proteomes" id="UP000015241">
    <property type="component" value="Unassembled WGS sequence"/>
</dbReference>
<name>S8DP17_FOMSC</name>
<dbReference type="OrthoDB" id="17678at2759"/>
<dbReference type="InParanoid" id="S8DP17"/>
<evidence type="ECO:0000256" key="3">
    <source>
        <dbReference type="ARBA" id="ARBA00022692"/>
    </source>
</evidence>
<dbReference type="eggNOG" id="ENOG502QQJG">
    <property type="taxonomic scope" value="Eukaryota"/>
</dbReference>
<proteinExistence type="inferred from homology"/>
<dbReference type="InterPro" id="IPR012571">
    <property type="entry name" value="Mdm31/Mdm32"/>
</dbReference>
<keyword evidence="8" id="KW-0472">Membrane</keyword>
<sequence length="216" mass="23616">MVPRTALRTTRKTSAARYGKQVALYLPPLRPRRAAAGSGAQPSAQDTASIFRVETRTFRKRWPFYDFLAAENVVVQYGNCFFSLHRLRSMGRTTEQDLLDGKWARMMQAMATQDGPFAWITSGKVDAVLDIKFPREPMDELQINALLGKLADAISTAASSVAASATPSSTLRSRRTAAHAEPLSLGLLLTGLTSPVPLHVVRQRQKHARGQGLGGP</sequence>
<keyword evidence="4" id="KW-0999">Mitochondrion inner membrane</keyword>
<accession>S8DP17</accession>
<evidence type="ECO:0000256" key="4">
    <source>
        <dbReference type="ARBA" id="ARBA00022792"/>
    </source>
</evidence>
<organism evidence="10 11">
    <name type="scientific">Fomitopsis schrenkii</name>
    <name type="common">Brown rot fungus</name>
    <dbReference type="NCBI Taxonomy" id="2126942"/>
    <lineage>
        <taxon>Eukaryota</taxon>
        <taxon>Fungi</taxon>
        <taxon>Dikarya</taxon>
        <taxon>Basidiomycota</taxon>
        <taxon>Agaricomycotina</taxon>
        <taxon>Agaricomycetes</taxon>
        <taxon>Polyporales</taxon>
        <taxon>Fomitopsis</taxon>
    </lineage>
</organism>
<evidence type="ECO:0000256" key="2">
    <source>
        <dbReference type="ARBA" id="ARBA00005687"/>
    </source>
</evidence>
<comment type="subcellular location">
    <subcellularLocation>
        <location evidence="1">Mitochondrion inner membrane</location>
    </subcellularLocation>
</comment>
<evidence type="ECO:0000313" key="10">
    <source>
        <dbReference type="EMBL" id="EPS93068.1"/>
    </source>
</evidence>
<dbReference type="AlphaFoldDB" id="S8DP17"/>
<dbReference type="PANTHER" id="PTHR31068">
    <property type="entry name" value="MITOCHONDRIAL DISTRIBUTION AND MORPHOLOGY PROTEIN 31"/>
    <property type="match status" value="1"/>
</dbReference>
<keyword evidence="3" id="KW-0812">Transmembrane</keyword>
<keyword evidence="11" id="KW-1185">Reference proteome</keyword>
<keyword evidence="7" id="KW-0496">Mitochondrion</keyword>
<evidence type="ECO:0000256" key="6">
    <source>
        <dbReference type="ARBA" id="ARBA00022989"/>
    </source>
</evidence>
<dbReference type="EMBL" id="KE504302">
    <property type="protein sequence ID" value="EPS93068.1"/>
    <property type="molecule type" value="Genomic_DNA"/>
</dbReference>
<comment type="function">
    <text evidence="9">Involved in the organization of the mitochondrial membranes and the global structure of the mitochondria. Also required for mitochondrial distribution and mobility as well as for the maintenance of mitochondrial DNA nucleoids structures.</text>
</comment>